<keyword evidence="3 6" id="KW-0812">Transmembrane</keyword>
<keyword evidence="8" id="KW-1185">Reference proteome</keyword>
<accession>A0A1H2DN93</accession>
<evidence type="ECO:0000256" key="6">
    <source>
        <dbReference type="SAM" id="Phobius"/>
    </source>
</evidence>
<gene>
    <name evidence="7" type="ORF">SAMN04487931_101158</name>
</gene>
<organism evidence="7 8">
    <name type="scientific">Desulfobacula phenolica</name>
    <dbReference type="NCBI Taxonomy" id="90732"/>
    <lineage>
        <taxon>Bacteria</taxon>
        <taxon>Pseudomonadati</taxon>
        <taxon>Thermodesulfobacteriota</taxon>
        <taxon>Desulfobacteria</taxon>
        <taxon>Desulfobacterales</taxon>
        <taxon>Desulfobacteraceae</taxon>
        <taxon>Desulfobacula</taxon>
    </lineage>
</organism>
<dbReference type="Pfam" id="PF03739">
    <property type="entry name" value="LptF_LptG"/>
    <property type="match status" value="1"/>
</dbReference>
<keyword evidence="2" id="KW-1003">Cell membrane</keyword>
<dbReference type="PANTHER" id="PTHR33529">
    <property type="entry name" value="SLR0882 PROTEIN-RELATED"/>
    <property type="match status" value="1"/>
</dbReference>
<evidence type="ECO:0000313" key="7">
    <source>
        <dbReference type="EMBL" id="SDT84201.1"/>
    </source>
</evidence>
<evidence type="ECO:0000313" key="8">
    <source>
        <dbReference type="Proteomes" id="UP000199608"/>
    </source>
</evidence>
<dbReference type="GO" id="GO:0015920">
    <property type="term" value="P:lipopolysaccharide transport"/>
    <property type="evidence" value="ECO:0007669"/>
    <property type="project" value="TreeGrafter"/>
</dbReference>
<keyword evidence="5 6" id="KW-0472">Membrane</keyword>
<feature type="transmembrane region" description="Helical" evidence="6">
    <location>
        <begin position="305"/>
        <end position="329"/>
    </location>
</feature>
<dbReference type="GO" id="GO:0055085">
    <property type="term" value="P:transmembrane transport"/>
    <property type="evidence" value="ECO:0007669"/>
    <property type="project" value="InterPro"/>
</dbReference>
<dbReference type="AlphaFoldDB" id="A0A1H2DN93"/>
<dbReference type="RefSeq" id="WP_092229488.1">
    <property type="nucleotide sequence ID" value="NZ_FNLL01000001.1"/>
</dbReference>
<name>A0A1H2DN93_9BACT</name>
<protein>
    <submittedName>
        <fullName evidence="7">Lipopolysaccharide export system permease protein</fullName>
    </submittedName>
</protein>
<comment type="subcellular location">
    <subcellularLocation>
        <location evidence="1">Cell membrane</location>
        <topology evidence="1">Multi-pass membrane protein</topology>
    </subcellularLocation>
</comment>
<sequence>MTCLHKYWLKEFAKFFFIIQLVILVLFVFIDYLSRMERFLNSDITLVGALGYVLLKVPFMFVQLTPASILLATITVFGLMNRNNELLAIRSSGISIYFFVKPAILVSVMLALLMLFLGETLIPISMARVNYLKYQVIKKKHNILSARKDIWIKSENKMIHINFYDPVHQAVEGLTITSLKKDFSLESRIDAQKGVFKHGKWVFENIIEQIHAKNSMEYDVKLSDKKTIPLAVKPEDLGEVLKKSEEMSFSELKKYVSKVEAEGYDATTYKVDLNAKLAFPFICIIMALTGMATGMRSFVKDNIPVAIAIGVVIAFMYWIMYGFCLSLGYGSILPPVISAWAANLFFLCLGSLYLINTE</sequence>
<proteinExistence type="predicted"/>
<dbReference type="EMBL" id="FNLL01000001">
    <property type="protein sequence ID" value="SDT84201.1"/>
    <property type="molecule type" value="Genomic_DNA"/>
</dbReference>
<evidence type="ECO:0000256" key="1">
    <source>
        <dbReference type="ARBA" id="ARBA00004651"/>
    </source>
</evidence>
<evidence type="ECO:0000256" key="3">
    <source>
        <dbReference type="ARBA" id="ARBA00022692"/>
    </source>
</evidence>
<keyword evidence="4 6" id="KW-1133">Transmembrane helix</keyword>
<dbReference type="PANTHER" id="PTHR33529:SF6">
    <property type="entry name" value="YJGP_YJGQ FAMILY PERMEASE"/>
    <property type="match status" value="1"/>
</dbReference>
<feature type="transmembrane region" description="Helical" evidence="6">
    <location>
        <begin position="94"/>
        <end position="118"/>
    </location>
</feature>
<dbReference type="NCBIfam" id="TIGR04408">
    <property type="entry name" value="LptG_lptG"/>
    <property type="match status" value="1"/>
</dbReference>
<dbReference type="InterPro" id="IPR030923">
    <property type="entry name" value="LptG"/>
</dbReference>
<feature type="transmembrane region" description="Helical" evidence="6">
    <location>
        <begin position="277"/>
        <end position="299"/>
    </location>
</feature>
<evidence type="ECO:0000256" key="4">
    <source>
        <dbReference type="ARBA" id="ARBA00022989"/>
    </source>
</evidence>
<reference evidence="8" key="1">
    <citation type="submission" date="2016-10" db="EMBL/GenBank/DDBJ databases">
        <authorList>
            <person name="Varghese N."/>
            <person name="Submissions S."/>
        </authorList>
    </citation>
    <scope>NUCLEOTIDE SEQUENCE [LARGE SCALE GENOMIC DNA]</scope>
    <source>
        <strain evidence="8">DSM 3384</strain>
    </source>
</reference>
<dbReference type="InterPro" id="IPR005495">
    <property type="entry name" value="LptG/LptF_permease"/>
</dbReference>
<evidence type="ECO:0000256" key="5">
    <source>
        <dbReference type="ARBA" id="ARBA00023136"/>
    </source>
</evidence>
<evidence type="ECO:0000256" key="2">
    <source>
        <dbReference type="ARBA" id="ARBA00022475"/>
    </source>
</evidence>
<dbReference type="Proteomes" id="UP000199608">
    <property type="component" value="Unassembled WGS sequence"/>
</dbReference>
<feature type="transmembrane region" description="Helical" evidence="6">
    <location>
        <begin position="46"/>
        <end position="74"/>
    </location>
</feature>
<feature type="transmembrane region" description="Helical" evidence="6">
    <location>
        <begin position="336"/>
        <end position="355"/>
    </location>
</feature>
<feature type="transmembrane region" description="Helical" evidence="6">
    <location>
        <begin position="12"/>
        <end position="34"/>
    </location>
</feature>
<dbReference type="GO" id="GO:0043190">
    <property type="term" value="C:ATP-binding cassette (ABC) transporter complex"/>
    <property type="evidence" value="ECO:0007669"/>
    <property type="project" value="InterPro"/>
</dbReference>